<evidence type="ECO:0000313" key="2">
    <source>
        <dbReference type="Proteomes" id="UP001497516"/>
    </source>
</evidence>
<protein>
    <submittedName>
        <fullName evidence="1">Uncharacterized protein</fullName>
    </submittedName>
</protein>
<keyword evidence="2" id="KW-1185">Reference proteome</keyword>
<accession>A0AAV2CBR3</accession>
<sequence length="97" mass="10571">MIWRLRAHQTEETTYGGNGAKSASLLVGVFAGCHFSGLPGIWGGGGTWLATGRGRSGIEGSEIGDGTRRWWRLVLIVRGGRKDGCGRRQREERVRGM</sequence>
<organism evidence="1 2">
    <name type="scientific">Linum trigynum</name>
    <dbReference type="NCBI Taxonomy" id="586398"/>
    <lineage>
        <taxon>Eukaryota</taxon>
        <taxon>Viridiplantae</taxon>
        <taxon>Streptophyta</taxon>
        <taxon>Embryophyta</taxon>
        <taxon>Tracheophyta</taxon>
        <taxon>Spermatophyta</taxon>
        <taxon>Magnoliopsida</taxon>
        <taxon>eudicotyledons</taxon>
        <taxon>Gunneridae</taxon>
        <taxon>Pentapetalae</taxon>
        <taxon>rosids</taxon>
        <taxon>fabids</taxon>
        <taxon>Malpighiales</taxon>
        <taxon>Linaceae</taxon>
        <taxon>Linum</taxon>
    </lineage>
</organism>
<dbReference type="Proteomes" id="UP001497516">
    <property type="component" value="Chromosome 1"/>
</dbReference>
<dbReference type="PROSITE" id="PS51257">
    <property type="entry name" value="PROKAR_LIPOPROTEIN"/>
    <property type="match status" value="1"/>
</dbReference>
<proteinExistence type="predicted"/>
<gene>
    <name evidence="1" type="ORF">LTRI10_LOCUS1205</name>
</gene>
<evidence type="ECO:0000313" key="1">
    <source>
        <dbReference type="EMBL" id="CAL1353296.1"/>
    </source>
</evidence>
<dbReference type="EMBL" id="OZ034813">
    <property type="protein sequence ID" value="CAL1353296.1"/>
    <property type="molecule type" value="Genomic_DNA"/>
</dbReference>
<dbReference type="AlphaFoldDB" id="A0AAV2CBR3"/>
<name>A0AAV2CBR3_9ROSI</name>
<reference evidence="1 2" key="1">
    <citation type="submission" date="2024-04" db="EMBL/GenBank/DDBJ databases">
        <authorList>
            <person name="Fracassetti M."/>
        </authorList>
    </citation>
    <scope>NUCLEOTIDE SEQUENCE [LARGE SCALE GENOMIC DNA]</scope>
</reference>